<keyword evidence="2" id="KW-0175">Coiled coil</keyword>
<reference evidence="6" key="1">
    <citation type="submission" date="2021-03" db="EMBL/GenBank/DDBJ databases">
        <title>Description of Psychrosphaera ytuae sp. nov. isolated from deep sea sediment of South China Sea.</title>
        <authorList>
            <person name="Zhang J."/>
            <person name="Xu X.-D."/>
        </authorList>
    </citation>
    <scope>NUCLEOTIDE SEQUENCE</scope>
    <source>
        <strain evidence="6">MTZ26</strain>
    </source>
</reference>
<dbReference type="SUPFAM" id="SSF111369">
    <property type="entry name" value="HlyD-like secretion proteins"/>
    <property type="match status" value="1"/>
</dbReference>
<evidence type="ECO:0000313" key="6">
    <source>
        <dbReference type="EMBL" id="QTH63051.1"/>
    </source>
</evidence>
<protein>
    <submittedName>
        <fullName evidence="6">Efflux RND transporter periplasmic adaptor subunit</fullName>
    </submittedName>
</protein>
<evidence type="ECO:0000259" key="5">
    <source>
        <dbReference type="Pfam" id="PF25917"/>
    </source>
</evidence>
<dbReference type="Gene3D" id="2.40.420.20">
    <property type="match status" value="1"/>
</dbReference>
<feature type="domain" description="Multidrug resistance protein MdtA-like barrel-sandwich hybrid" evidence="5">
    <location>
        <begin position="72"/>
        <end position="206"/>
    </location>
</feature>
<evidence type="ECO:0000256" key="3">
    <source>
        <dbReference type="SAM" id="MobiDB-lite"/>
    </source>
</evidence>
<dbReference type="EMBL" id="CP072110">
    <property type="protein sequence ID" value="QTH63051.1"/>
    <property type="molecule type" value="Genomic_DNA"/>
</dbReference>
<gene>
    <name evidence="6" type="ORF">J1N51_09880</name>
</gene>
<keyword evidence="4" id="KW-1133">Transmembrane helix</keyword>
<feature type="compositionally biased region" description="Polar residues" evidence="3">
    <location>
        <begin position="390"/>
        <end position="400"/>
    </location>
</feature>
<comment type="similarity">
    <text evidence="1">Belongs to the membrane fusion protein (MFP) (TC 8.A.1) family.</text>
</comment>
<dbReference type="Gene3D" id="1.10.287.470">
    <property type="entry name" value="Helix hairpin bin"/>
    <property type="match status" value="1"/>
</dbReference>
<feature type="transmembrane region" description="Helical" evidence="4">
    <location>
        <begin position="7"/>
        <end position="27"/>
    </location>
</feature>
<dbReference type="PANTHER" id="PTHR30469">
    <property type="entry name" value="MULTIDRUG RESISTANCE PROTEIN MDTA"/>
    <property type="match status" value="1"/>
</dbReference>
<feature type="coiled-coil region" evidence="2">
    <location>
        <begin position="111"/>
        <end position="177"/>
    </location>
</feature>
<organism evidence="6 7">
    <name type="scientific">Psychrosphaera ytuae</name>
    <dbReference type="NCBI Taxonomy" id="2820710"/>
    <lineage>
        <taxon>Bacteria</taxon>
        <taxon>Pseudomonadati</taxon>
        <taxon>Pseudomonadota</taxon>
        <taxon>Gammaproteobacteria</taxon>
        <taxon>Alteromonadales</taxon>
        <taxon>Pseudoalteromonadaceae</taxon>
        <taxon>Psychrosphaera</taxon>
    </lineage>
</organism>
<keyword evidence="7" id="KW-1185">Reference proteome</keyword>
<dbReference type="RefSeq" id="WP_208830876.1">
    <property type="nucleotide sequence ID" value="NZ_CP072110.1"/>
</dbReference>
<evidence type="ECO:0000256" key="1">
    <source>
        <dbReference type="ARBA" id="ARBA00009477"/>
    </source>
</evidence>
<dbReference type="InterPro" id="IPR058625">
    <property type="entry name" value="MdtA-like_BSH"/>
</dbReference>
<accession>A0A975D9K8</accession>
<dbReference type="InterPro" id="IPR006143">
    <property type="entry name" value="RND_pump_MFP"/>
</dbReference>
<evidence type="ECO:0000256" key="2">
    <source>
        <dbReference type="SAM" id="Coils"/>
    </source>
</evidence>
<feature type="compositionally biased region" description="Basic and acidic residues" evidence="3">
    <location>
        <begin position="374"/>
        <end position="386"/>
    </location>
</feature>
<sequence length="400" mass="44491">MSNKRSSIFIPVTVIIIGFALIALIVFSKPPQSEKKDVDTRPIVKVSPAKPEQHQVRIKGYGELRPLERTVVSAQVSGEVIKWNPNFVEGGLVKRGEVLFEVEPDNYEVALLQAQSQLQSAKAALVEEQGRAEVAKREAKTMPNERVSDLYLRKPQVMSAEAAVKLAEASVKLAERDLANCRVIAPYDALVVRRELGTGQFVSTGMNVGELYNVERAEVVFPIAGFDRSFLPVNLKGKDALISTQDKYSVNRSARIVRDTGIIDQQTRMGHVVVELEDPYGLQRDLPRILFGSYVEVSFDGLVLNDVVKLSQDLVTNNRVWILNDDKTIKQKVVDVVKEEGKDFLIGDGLEQGDNIVMTIPEFPQEGMEVRLEGDKKKEKTEKNKTSETVNAVLTESTEG</sequence>
<proteinExistence type="inferred from homology"/>
<name>A0A975D9K8_9GAMM</name>
<evidence type="ECO:0000313" key="7">
    <source>
        <dbReference type="Proteomes" id="UP000682739"/>
    </source>
</evidence>
<feature type="region of interest" description="Disordered" evidence="3">
    <location>
        <begin position="374"/>
        <end position="400"/>
    </location>
</feature>
<dbReference type="GO" id="GO:1990281">
    <property type="term" value="C:efflux pump complex"/>
    <property type="evidence" value="ECO:0007669"/>
    <property type="project" value="TreeGrafter"/>
</dbReference>
<dbReference type="GO" id="GO:0015562">
    <property type="term" value="F:efflux transmembrane transporter activity"/>
    <property type="evidence" value="ECO:0007669"/>
    <property type="project" value="TreeGrafter"/>
</dbReference>
<evidence type="ECO:0000256" key="4">
    <source>
        <dbReference type="SAM" id="Phobius"/>
    </source>
</evidence>
<dbReference type="Pfam" id="PF25917">
    <property type="entry name" value="BSH_RND"/>
    <property type="match status" value="1"/>
</dbReference>
<keyword evidence="4" id="KW-0472">Membrane</keyword>
<dbReference type="Gene3D" id="2.40.50.100">
    <property type="match status" value="1"/>
</dbReference>
<dbReference type="KEGG" id="psym:J1N51_09880"/>
<dbReference type="AlphaFoldDB" id="A0A975D9K8"/>
<dbReference type="Proteomes" id="UP000682739">
    <property type="component" value="Chromosome"/>
</dbReference>
<dbReference type="NCBIfam" id="TIGR01730">
    <property type="entry name" value="RND_mfp"/>
    <property type="match status" value="1"/>
</dbReference>
<dbReference type="Gene3D" id="2.40.30.170">
    <property type="match status" value="1"/>
</dbReference>
<keyword evidence="4" id="KW-0812">Transmembrane</keyword>
<dbReference type="PANTHER" id="PTHR30469:SF12">
    <property type="entry name" value="MULTIDRUG RESISTANCE PROTEIN MDTA"/>
    <property type="match status" value="1"/>
</dbReference>